<feature type="transmembrane region" description="Helical" evidence="1">
    <location>
        <begin position="12"/>
        <end position="31"/>
    </location>
</feature>
<gene>
    <name evidence="2" type="ORF">GTQ34_05365</name>
</gene>
<keyword evidence="1" id="KW-1133">Transmembrane helix</keyword>
<comment type="caution">
    <text evidence="2">The sequence shown here is derived from an EMBL/GenBank/DDBJ whole genome shotgun (WGS) entry which is preliminary data.</text>
</comment>
<accession>A0A964WX03</accession>
<keyword evidence="3" id="KW-1185">Reference proteome</keyword>
<dbReference type="AlphaFoldDB" id="A0A964WX03"/>
<dbReference type="EMBL" id="JAAABI010000001">
    <property type="protein sequence ID" value="NAY91342.1"/>
    <property type="molecule type" value="Genomic_DNA"/>
</dbReference>
<evidence type="ECO:0000313" key="2">
    <source>
        <dbReference type="EMBL" id="NAY91342.1"/>
    </source>
</evidence>
<organism evidence="2 3">
    <name type="scientific">Flagellimonas ochracea</name>
    <dbReference type="NCBI Taxonomy" id="2696472"/>
    <lineage>
        <taxon>Bacteria</taxon>
        <taxon>Pseudomonadati</taxon>
        <taxon>Bacteroidota</taxon>
        <taxon>Flavobacteriia</taxon>
        <taxon>Flavobacteriales</taxon>
        <taxon>Flavobacteriaceae</taxon>
        <taxon>Flagellimonas</taxon>
    </lineage>
</organism>
<feature type="transmembrane region" description="Helical" evidence="1">
    <location>
        <begin position="59"/>
        <end position="84"/>
    </location>
</feature>
<sequence length="210" mass="22902">MKNFITNGSTSKAAVVVGVAFITSALIVTLVDDFLLANFVVPGDTEALASDIEADGKHFFFAAVGYLLVLVLDVIIGLALYVVLKPANRNLAALTAGLRLLYAFTLIIALLALAFQIIDVYGYASIKLLGYVFFALHIFVLGYSVFKSAYIPKSLGILLVVASFTYIVFYVDFHLPETLEVIIMSTMAVAELALSIWLLVKRNRLPVESR</sequence>
<dbReference type="Proteomes" id="UP000667650">
    <property type="component" value="Unassembled WGS sequence"/>
</dbReference>
<keyword evidence="1" id="KW-0812">Transmembrane</keyword>
<proteinExistence type="predicted"/>
<evidence type="ECO:0000313" key="3">
    <source>
        <dbReference type="Proteomes" id="UP000667650"/>
    </source>
</evidence>
<reference evidence="2" key="1">
    <citation type="submission" date="2020-01" db="EMBL/GenBank/DDBJ databases">
        <title>Muricauda ochracea sp. nov., isolated from a tidal flat of Garorim bay in Korea.</title>
        <authorList>
            <person name="Kim D."/>
            <person name="Yoo Y."/>
            <person name="Kim J.-J."/>
        </authorList>
    </citation>
    <scope>NUCLEOTIDE SEQUENCE</scope>
    <source>
        <strain evidence="2">JGD-17</strain>
    </source>
</reference>
<feature type="transmembrane region" description="Helical" evidence="1">
    <location>
        <begin position="155"/>
        <end position="175"/>
    </location>
</feature>
<feature type="transmembrane region" description="Helical" evidence="1">
    <location>
        <begin position="96"/>
        <end position="118"/>
    </location>
</feature>
<keyword evidence="1" id="KW-0472">Membrane</keyword>
<name>A0A964WX03_9FLAO</name>
<dbReference type="Pfam" id="PF14329">
    <property type="entry name" value="DUF4386"/>
    <property type="match status" value="2"/>
</dbReference>
<protein>
    <submittedName>
        <fullName evidence="2">DUF4386 family protein</fullName>
    </submittedName>
</protein>
<dbReference type="InterPro" id="IPR025495">
    <property type="entry name" value="DUF4386"/>
</dbReference>
<feature type="transmembrane region" description="Helical" evidence="1">
    <location>
        <begin position="181"/>
        <end position="200"/>
    </location>
</feature>
<feature type="transmembrane region" description="Helical" evidence="1">
    <location>
        <begin position="124"/>
        <end position="143"/>
    </location>
</feature>
<evidence type="ECO:0000256" key="1">
    <source>
        <dbReference type="SAM" id="Phobius"/>
    </source>
</evidence>
<dbReference type="RefSeq" id="WP_166522709.1">
    <property type="nucleotide sequence ID" value="NZ_JAAABI010000001.1"/>
</dbReference>